<dbReference type="InterPro" id="IPR002219">
    <property type="entry name" value="PKC_DAG/PE"/>
</dbReference>
<reference evidence="6" key="2">
    <citation type="submission" date="2020-06" db="EMBL/GenBank/DDBJ databases">
        <title>Helianthus annuus Genome sequencing and assembly Release 2.</title>
        <authorList>
            <person name="Gouzy J."/>
            <person name="Langlade N."/>
            <person name="Munos S."/>
        </authorList>
    </citation>
    <scope>NUCLEOTIDE SEQUENCE</scope>
    <source>
        <tissue evidence="6">Leaves</tissue>
    </source>
</reference>
<keyword evidence="6" id="KW-0808">Transferase</keyword>
<evidence type="ECO:0000313" key="7">
    <source>
        <dbReference type="Proteomes" id="UP000215914"/>
    </source>
</evidence>
<dbReference type="GO" id="GO:0046872">
    <property type="term" value="F:metal ion binding"/>
    <property type="evidence" value="ECO:0007669"/>
    <property type="project" value="UniProtKB-KW"/>
</dbReference>
<gene>
    <name evidence="6" type="ORF">HanXRQr2_Chr09g0404521</name>
</gene>
<feature type="domain" description="Phorbol-ester/DAG-type" evidence="5">
    <location>
        <begin position="330"/>
        <end position="389"/>
    </location>
</feature>
<evidence type="ECO:0000256" key="1">
    <source>
        <dbReference type="ARBA" id="ARBA00022723"/>
    </source>
</evidence>
<sequence length="649" mass="74923">MTSKMKERNAEVDVMGLTVKELQHEHPLTLVDLQLMHRDYIEDDDEYDDNDLITTQNFHCTCNRICGVELEDEHMIYKCSRCMYYVHPDCATQRIKPFMSIFLPGKTIKNFQEVDHPDLFHLPVVDESYILSHQFKGETSEKGTLMRGDHPLVLIHDEINKYTTTSLHDPMKRIKLLCNACSKPIAKIPFYKSSKEDDFVLHDWCTRLPKTLRSHSAHPEHPLWRSRLEYTGSAVKCRICGLPCNGFYYRCVVCDYRIDVNCAFMPKEITHEAQADHLLTRIESSRSGVSKKECRACRVSIGESETYFKCNACDFYLDCQCALQLPKTIMHKFDKHPLQLSYAPIEDHKSQYFCEVCEEELDPGKWFYHCAECAQSVHSACAPLILQSEQGVNSFYLEGVYKFINIKFGHVEKRHFHQHPVSLAPGTENDGLCHECGSKLQSEMIWKCLHCNFACHCYHELTSLLDPFLGQRLIYILGENKRVIKQHRPQTSLEFYPSEMMRPETRHWKLEVATNWFSDENVIGEGGYGIVYSGILADNTMVAVKNLLNNRLTYLHEGLEPKVVHRGGEVNLVDWLKTMVTNRKAEGVLDPKLHEKPSSRALKRGLQVALRCVDPCTQKRPKMGHVIHMLEADDFPFRDISLCEHRGSG</sequence>
<dbReference type="PANTHER" id="PTHR32410">
    <property type="entry name" value="CYSTEINE/HISTIDINE-RICH C1 DOMAIN FAMILY PROTEIN"/>
    <property type="match status" value="1"/>
</dbReference>
<evidence type="ECO:0000313" key="6">
    <source>
        <dbReference type="EMBL" id="KAF5792307.1"/>
    </source>
</evidence>
<dbReference type="EMBL" id="MNCJ02000324">
    <property type="protein sequence ID" value="KAF5792307.1"/>
    <property type="molecule type" value="Genomic_DNA"/>
</dbReference>
<dbReference type="SUPFAM" id="SSF56112">
    <property type="entry name" value="Protein kinase-like (PK-like)"/>
    <property type="match status" value="1"/>
</dbReference>
<dbReference type="EC" id="2.7.-.-" evidence="6"/>
<keyword evidence="3" id="KW-0862">Zinc</keyword>
<evidence type="ECO:0000259" key="5">
    <source>
        <dbReference type="PROSITE" id="PS50081"/>
    </source>
</evidence>
<dbReference type="InterPro" id="IPR004146">
    <property type="entry name" value="DC1"/>
</dbReference>
<protein>
    <submittedName>
        <fullName evidence="6">Transferase chromatin regulator PHD family</fullName>
        <ecNumber evidence="6">2.7.-.-</ecNumber>
    </submittedName>
</protein>
<dbReference type="Gramene" id="mRNA:HanXRQr2_Chr09g0404521">
    <property type="protein sequence ID" value="mRNA:HanXRQr2_Chr09g0404521"/>
    <property type="gene ID" value="HanXRQr2_Chr09g0404521"/>
</dbReference>
<dbReference type="SUPFAM" id="SSF57889">
    <property type="entry name" value="Cysteine-rich domain"/>
    <property type="match status" value="2"/>
</dbReference>
<dbReference type="Proteomes" id="UP000215914">
    <property type="component" value="Unassembled WGS sequence"/>
</dbReference>
<organism evidence="6 7">
    <name type="scientific">Helianthus annuus</name>
    <name type="common">Common sunflower</name>
    <dbReference type="NCBI Taxonomy" id="4232"/>
    <lineage>
        <taxon>Eukaryota</taxon>
        <taxon>Viridiplantae</taxon>
        <taxon>Streptophyta</taxon>
        <taxon>Embryophyta</taxon>
        <taxon>Tracheophyta</taxon>
        <taxon>Spermatophyta</taxon>
        <taxon>Magnoliopsida</taxon>
        <taxon>eudicotyledons</taxon>
        <taxon>Gunneridae</taxon>
        <taxon>Pentapetalae</taxon>
        <taxon>asterids</taxon>
        <taxon>campanulids</taxon>
        <taxon>Asterales</taxon>
        <taxon>Asteraceae</taxon>
        <taxon>Asteroideae</taxon>
        <taxon>Heliantheae alliance</taxon>
        <taxon>Heliantheae</taxon>
        <taxon>Helianthus</taxon>
    </lineage>
</organism>
<keyword evidence="7" id="KW-1185">Reference proteome</keyword>
<keyword evidence="1" id="KW-0479">Metal-binding</keyword>
<dbReference type="InterPro" id="IPR017441">
    <property type="entry name" value="Protein_kinase_ATP_BS"/>
</dbReference>
<name>A0A9K3N9G6_HELAN</name>
<evidence type="ECO:0000256" key="3">
    <source>
        <dbReference type="ARBA" id="ARBA00022833"/>
    </source>
</evidence>
<dbReference type="PROSITE" id="PS00107">
    <property type="entry name" value="PROTEIN_KINASE_ATP"/>
    <property type="match status" value="1"/>
</dbReference>
<keyword evidence="2" id="KW-0677">Repeat</keyword>
<keyword evidence="4" id="KW-0547">Nucleotide-binding</keyword>
<dbReference type="PROSITE" id="PS50081">
    <property type="entry name" value="ZF_DAG_PE_2"/>
    <property type="match status" value="1"/>
</dbReference>
<evidence type="ECO:0000256" key="4">
    <source>
        <dbReference type="PROSITE-ProRule" id="PRU10141"/>
    </source>
</evidence>
<feature type="binding site" evidence="4">
    <location>
        <position position="545"/>
    </location>
    <ligand>
        <name>ATP</name>
        <dbReference type="ChEBI" id="CHEBI:30616"/>
    </ligand>
</feature>
<dbReference type="InterPro" id="IPR053192">
    <property type="entry name" value="Vacuole_Formation_Reg"/>
</dbReference>
<keyword evidence="4" id="KW-0067">ATP-binding</keyword>
<dbReference type="Gene3D" id="3.30.60.20">
    <property type="match status" value="1"/>
</dbReference>
<dbReference type="GO" id="GO:0016740">
    <property type="term" value="F:transferase activity"/>
    <property type="evidence" value="ECO:0007669"/>
    <property type="project" value="UniProtKB-KW"/>
</dbReference>
<comment type="caution">
    <text evidence="6">The sequence shown here is derived from an EMBL/GenBank/DDBJ whole genome shotgun (WGS) entry which is preliminary data.</text>
</comment>
<dbReference type="InterPro" id="IPR046349">
    <property type="entry name" value="C1-like_sf"/>
</dbReference>
<dbReference type="Gene3D" id="3.30.200.20">
    <property type="entry name" value="Phosphorylase Kinase, domain 1"/>
    <property type="match status" value="1"/>
</dbReference>
<evidence type="ECO:0000256" key="2">
    <source>
        <dbReference type="ARBA" id="ARBA00022737"/>
    </source>
</evidence>
<accession>A0A9K3N9G6</accession>
<proteinExistence type="predicted"/>
<dbReference type="Gene3D" id="1.10.510.10">
    <property type="entry name" value="Transferase(Phosphotransferase) domain 1"/>
    <property type="match status" value="1"/>
</dbReference>
<dbReference type="AlphaFoldDB" id="A0A9K3N9G6"/>
<dbReference type="Pfam" id="PF03107">
    <property type="entry name" value="C1_2"/>
    <property type="match status" value="3"/>
</dbReference>
<reference evidence="6" key="1">
    <citation type="journal article" date="2017" name="Nature">
        <title>The sunflower genome provides insights into oil metabolism, flowering and Asterid evolution.</title>
        <authorList>
            <person name="Badouin H."/>
            <person name="Gouzy J."/>
            <person name="Grassa C.J."/>
            <person name="Murat F."/>
            <person name="Staton S.E."/>
            <person name="Cottret L."/>
            <person name="Lelandais-Briere C."/>
            <person name="Owens G.L."/>
            <person name="Carrere S."/>
            <person name="Mayjonade B."/>
            <person name="Legrand L."/>
            <person name="Gill N."/>
            <person name="Kane N.C."/>
            <person name="Bowers J.E."/>
            <person name="Hubner S."/>
            <person name="Bellec A."/>
            <person name="Berard A."/>
            <person name="Berges H."/>
            <person name="Blanchet N."/>
            <person name="Boniface M.C."/>
            <person name="Brunel D."/>
            <person name="Catrice O."/>
            <person name="Chaidir N."/>
            <person name="Claudel C."/>
            <person name="Donnadieu C."/>
            <person name="Faraut T."/>
            <person name="Fievet G."/>
            <person name="Helmstetter N."/>
            <person name="King M."/>
            <person name="Knapp S.J."/>
            <person name="Lai Z."/>
            <person name="Le Paslier M.C."/>
            <person name="Lippi Y."/>
            <person name="Lorenzon L."/>
            <person name="Mandel J.R."/>
            <person name="Marage G."/>
            <person name="Marchand G."/>
            <person name="Marquand E."/>
            <person name="Bret-Mestries E."/>
            <person name="Morien E."/>
            <person name="Nambeesan S."/>
            <person name="Nguyen T."/>
            <person name="Pegot-Espagnet P."/>
            <person name="Pouilly N."/>
            <person name="Raftis F."/>
            <person name="Sallet E."/>
            <person name="Schiex T."/>
            <person name="Thomas J."/>
            <person name="Vandecasteele C."/>
            <person name="Vares D."/>
            <person name="Vear F."/>
            <person name="Vautrin S."/>
            <person name="Crespi M."/>
            <person name="Mangin B."/>
            <person name="Burke J.M."/>
            <person name="Salse J."/>
            <person name="Munos S."/>
            <person name="Vincourt P."/>
            <person name="Rieseberg L.H."/>
            <person name="Langlade N.B."/>
        </authorList>
    </citation>
    <scope>NUCLEOTIDE SEQUENCE</scope>
    <source>
        <tissue evidence="6">Leaves</tissue>
    </source>
</reference>
<dbReference type="PANTHER" id="PTHR32410:SF161">
    <property type="entry name" value="DC1, ZINC FINGER, RING_FYVE_PHD-TYPE-RELATED"/>
    <property type="match status" value="1"/>
</dbReference>
<dbReference type="GO" id="GO:0005524">
    <property type="term" value="F:ATP binding"/>
    <property type="evidence" value="ECO:0007669"/>
    <property type="project" value="UniProtKB-UniRule"/>
</dbReference>
<dbReference type="InterPro" id="IPR011009">
    <property type="entry name" value="Kinase-like_dom_sf"/>
</dbReference>